<dbReference type="Proteomes" id="UP000289996">
    <property type="component" value="Unassembled WGS sequence"/>
</dbReference>
<proteinExistence type="predicted"/>
<organism evidence="2 3">
    <name type="scientific">Lactiplantibacillus mudanjiangensis</name>
    <dbReference type="NCBI Taxonomy" id="1296538"/>
    <lineage>
        <taxon>Bacteria</taxon>
        <taxon>Bacillati</taxon>
        <taxon>Bacillota</taxon>
        <taxon>Bacilli</taxon>
        <taxon>Lactobacillales</taxon>
        <taxon>Lactobacillaceae</taxon>
        <taxon>Lactiplantibacillus</taxon>
    </lineage>
</organism>
<gene>
    <name evidence="2" type="ORF">MUDAN_MDHGFNIF_02913</name>
</gene>
<dbReference type="OrthoDB" id="2317805at2"/>
<feature type="transmembrane region" description="Helical" evidence="1">
    <location>
        <begin position="47"/>
        <end position="69"/>
    </location>
</feature>
<evidence type="ECO:0000256" key="1">
    <source>
        <dbReference type="SAM" id="Phobius"/>
    </source>
</evidence>
<reference evidence="2 3" key="1">
    <citation type="submission" date="2018-11" db="EMBL/GenBank/DDBJ databases">
        <authorList>
            <person name="Wuyts S."/>
        </authorList>
    </citation>
    <scope>NUCLEOTIDE SEQUENCE [LARGE SCALE GENOMIC DNA]</scope>
    <source>
        <strain evidence="2">Lactobacillus mudanjiangensis AMBF249</strain>
    </source>
</reference>
<evidence type="ECO:0000313" key="2">
    <source>
        <dbReference type="EMBL" id="VDG28191.1"/>
    </source>
</evidence>
<dbReference type="AlphaFoldDB" id="A0A660E229"/>
<protein>
    <submittedName>
        <fullName evidence="2">Uncharacterized protein</fullName>
    </submittedName>
</protein>
<accession>A0A660E229</accession>
<dbReference type="EMBL" id="UYIG01000101">
    <property type="protein sequence ID" value="VDG28191.1"/>
    <property type="molecule type" value="Genomic_DNA"/>
</dbReference>
<evidence type="ECO:0000313" key="3">
    <source>
        <dbReference type="Proteomes" id="UP000289996"/>
    </source>
</evidence>
<keyword evidence="1" id="KW-0812">Transmembrane</keyword>
<keyword evidence="3" id="KW-1185">Reference proteome</keyword>
<keyword evidence="1" id="KW-1133">Transmembrane helix</keyword>
<dbReference type="RefSeq" id="WP_130843722.1">
    <property type="nucleotide sequence ID" value="NZ_BJDY01000002.1"/>
</dbReference>
<sequence>MSLRQGHRLLWWLALILWLSTLALGVYQGYHHTLPIPIIAYNQPHGVVGWLGATAVIVSMASGLLKWLLRMRASQR</sequence>
<keyword evidence="1" id="KW-0472">Membrane</keyword>
<name>A0A660E229_9LACO</name>